<proteinExistence type="predicted"/>
<keyword evidence="1" id="KW-0812">Transmembrane</keyword>
<name>A0A220VG62_9GAMM</name>
<dbReference type="Proteomes" id="UP000242175">
    <property type="component" value="Chromosome small"/>
</dbReference>
<accession>A0A220VG62</accession>
<dbReference type="InterPro" id="IPR009898">
    <property type="entry name" value="DUF1440"/>
</dbReference>
<reference evidence="2 3" key="1">
    <citation type="journal article" date="2016" name="Int. J. Syst. Evol. Microbiol.">
        <title>Paraphotobacterium marinum gen. nov., sp. nov., a member of the family Vibrionaceae, isolated from surface seawater.</title>
        <authorList>
            <person name="Huang Z."/>
            <person name="Dong C."/>
            <person name="Shao Z."/>
        </authorList>
    </citation>
    <scope>NUCLEOTIDE SEQUENCE [LARGE SCALE GENOMIC DNA]</scope>
    <source>
        <strain evidence="2 3">NSCS20N07D</strain>
    </source>
</reference>
<evidence type="ECO:0000313" key="3">
    <source>
        <dbReference type="Proteomes" id="UP000242175"/>
    </source>
</evidence>
<dbReference type="RefSeq" id="WP_089074316.1">
    <property type="nucleotide sequence ID" value="NZ_CBCSAM010000004.1"/>
</dbReference>
<keyword evidence="1" id="KW-0472">Membrane</keyword>
<protein>
    <recommendedName>
        <fullName evidence="4">DUF1440 domain-containing protein</fullName>
    </recommendedName>
</protein>
<evidence type="ECO:0000256" key="1">
    <source>
        <dbReference type="SAM" id="Phobius"/>
    </source>
</evidence>
<dbReference type="EMBL" id="CP022356">
    <property type="protein sequence ID" value="ASK79408.1"/>
    <property type="molecule type" value="Genomic_DNA"/>
</dbReference>
<gene>
    <name evidence="2" type="ORF">CF386_10130</name>
</gene>
<feature type="transmembrane region" description="Helical" evidence="1">
    <location>
        <begin position="12"/>
        <end position="32"/>
    </location>
</feature>
<dbReference type="KEGG" id="pmai:CF386_10130"/>
<feature type="transmembrane region" description="Helical" evidence="1">
    <location>
        <begin position="70"/>
        <end position="93"/>
    </location>
</feature>
<evidence type="ECO:0000313" key="2">
    <source>
        <dbReference type="EMBL" id="ASK79408.1"/>
    </source>
</evidence>
<sequence>MSLITRKNHRRYVASLWGGFLGGNIASLVKFGTEVPFPPRTPDRASPPIELLQDLGIQAQNWVYNYSNHVINFAACGFHHLFSIFFAMLYAFISEICPKIKLWQGAAFGIVITIVFHGIALPLFKLAPPIWNLPTAELFSETIGHILWAWTIEVFRRDIRNRITNEPDLSLS</sequence>
<dbReference type="OrthoDB" id="1629003at2"/>
<dbReference type="AlphaFoldDB" id="A0A220VG62"/>
<evidence type="ECO:0008006" key="4">
    <source>
        <dbReference type="Google" id="ProtNLM"/>
    </source>
</evidence>
<feature type="transmembrane region" description="Helical" evidence="1">
    <location>
        <begin position="105"/>
        <end position="124"/>
    </location>
</feature>
<dbReference type="Pfam" id="PF07274">
    <property type="entry name" value="DUF1440"/>
    <property type="match status" value="1"/>
</dbReference>
<keyword evidence="3" id="KW-1185">Reference proteome</keyword>
<keyword evidence="1" id="KW-1133">Transmembrane helix</keyword>
<organism evidence="2 3">
    <name type="scientific">Paraphotobacterium marinum</name>
    <dbReference type="NCBI Taxonomy" id="1755811"/>
    <lineage>
        <taxon>Bacteria</taxon>
        <taxon>Pseudomonadati</taxon>
        <taxon>Pseudomonadota</taxon>
        <taxon>Gammaproteobacteria</taxon>
        <taxon>Vibrionales</taxon>
        <taxon>Vibrionaceae</taxon>
        <taxon>Paraphotobacterium</taxon>
    </lineage>
</organism>